<keyword evidence="1" id="KW-0812">Transmembrane</keyword>
<keyword evidence="1" id="KW-0472">Membrane</keyword>
<proteinExistence type="predicted"/>
<feature type="transmembrane region" description="Helical" evidence="1">
    <location>
        <begin position="18"/>
        <end position="40"/>
    </location>
</feature>
<keyword evidence="1" id="KW-1133">Transmembrane helix</keyword>
<protein>
    <submittedName>
        <fullName evidence="2">Uncharacterized protein</fullName>
    </submittedName>
</protein>
<evidence type="ECO:0000313" key="3">
    <source>
        <dbReference type="Proteomes" id="UP000619260"/>
    </source>
</evidence>
<sequence>MEAFMAGRANAPGRLKRIIFGVLGTLAFAFCALAVVVTALG</sequence>
<evidence type="ECO:0000256" key="1">
    <source>
        <dbReference type="SAM" id="Phobius"/>
    </source>
</evidence>
<keyword evidence="3" id="KW-1185">Reference proteome</keyword>
<dbReference type="AlphaFoldDB" id="A0A8J3YR34"/>
<accession>A0A8J3YR34</accession>
<comment type="caution">
    <text evidence="2">The sequence shown here is derived from an EMBL/GenBank/DDBJ whole genome shotgun (WGS) entry which is preliminary data.</text>
</comment>
<evidence type="ECO:0000313" key="2">
    <source>
        <dbReference type="EMBL" id="GIJ48395.1"/>
    </source>
</evidence>
<dbReference type="Proteomes" id="UP000619260">
    <property type="component" value="Unassembled WGS sequence"/>
</dbReference>
<dbReference type="RefSeq" id="WP_275415612.1">
    <property type="nucleotide sequence ID" value="NZ_BOPF01000020.1"/>
</dbReference>
<dbReference type="EMBL" id="BOPF01000020">
    <property type="protein sequence ID" value="GIJ48395.1"/>
    <property type="molecule type" value="Genomic_DNA"/>
</dbReference>
<organism evidence="2 3">
    <name type="scientific">Virgisporangium aliadipatigenens</name>
    <dbReference type="NCBI Taxonomy" id="741659"/>
    <lineage>
        <taxon>Bacteria</taxon>
        <taxon>Bacillati</taxon>
        <taxon>Actinomycetota</taxon>
        <taxon>Actinomycetes</taxon>
        <taxon>Micromonosporales</taxon>
        <taxon>Micromonosporaceae</taxon>
        <taxon>Virgisporangium</taxon>
    </lineage>
</organism>
<name>A0A8J3YR34_9ACTN</name>
<gene>
    <name evidence="2" type="ORF">Val02_52810</name>
</gene>
<reference evidence="2" key="1">
    <citation type="submission" date="2021-01" db="EMBL/GenBank/DDBJ databases">
        <title>Whole genome shotgun sequence of Virgisporangium aliadipatigenens NBRC 105644.</title>
        <authorList>
            <person name="Komaki H."/>
            <person name="Tamura T."/>
        </authorList>
    </citation>
    <scope>NUCLEOTIDE SEQUENCE</scope>
    <source>
        <strain evidence="2">NBRC 105644</strain>
    </source>
</reference>